<protein>
    <submittedName>
        <fullName evidence="1">Uncharacterized protein</fullName>
    </submittedName>
</protein>
<dbReference type="RefSeq" id="WP_235052014.1">
    <property type="nucleotide sequence ID" value="NZ_JAKFHA010000005.1"/>
</dbReference>
<gene>
    <name evidence="1" type="ORF">LZ495_11520</name>
</gene>
<evidence type="ECO:0000313" key="1">
    <source>
        <dbReference type="EMBL" id="MCF2527842.1"/>
    </source>
</evidence>
<keyword evidence="2" id="KW-1185">Reference proteome</keyword>
<evidence type="ECO:0000313" key="2">
    <source>
        <dbReference type="Proteomes" id="UP001165378"/>
    </source>
</evidence>
<reference evidence="1" key="1">
    <citation type="submission" date="2022-01" db="EMBL/GenBank/DDBJ databases">
        <title>Genome-Based Taxonomic Classification of the Phylum Actinobacteria.</title>
        <authorList>
            <person name="Gao Y."/>
        </authorList>
    </citation>
    <scope>NUCLEOTIDE SEQUENCE</scope>
    <source>
        <strain evidence="1">KLBMP 8922</strain>
    </source>
</reference>
<dbReference type="Proteomes" id="UP001165378">
    <property type="component" value="Unassembled WGS sequence"/>
</dbReference>
<dbReference type="EMBL" id="JAKFHA010000005">
    <property type="protein sequence ID" value="MCF2527842.1"/>
    <property type="molecule type" value="Genomic_DNA"/>
</dbReference>
<dbReference type="AlphaFoldDB" id="A0AA41PYB3"/>
<proteinExistence type="predicted"/>
<sequence>MGHHLQTVVDLSVSAAAAEAVAARGLRWLVAEGIVLAERTDCVLGVPLGHPPGPEWGRAVAAGEGEPYGGLRVTTGRVGFDAGQYPPAYAQCPHCASRIALYTEDWDVIPGAWLPFDAAMDRWYESGAAAVVCPDCGRAGDLTAWTWDHDRYAFGYLGFAFRDWPRFSPQFLAAFGDALGGHRVVVVGGAVTGRVRGLNSLVR</sequence>
<comment type="caution">
    <text evidence="1">The sequence shown here is derived from an EMBL/GenBank/DDBJ whole genome shotgun (WGS) entry which is preliminary data.</text>
</comment>
<accession>A0AA41PYB3</accession>
<organism evidence="1 2">
    <name type="scientific">Yinghuangia soli</name>
    <dbReference type="NCBI Taxonomy" id="2908204"/>
    <lineage>
        <taxon>Bacteria</taxon>
        <taxon>Bacillati</taxon>
        <taxon>Actinomycetota</taxon>
        <taxon>Actinomycetes</taxon>
        <taxon>Kitasatosporales</taxon>
        <taxon>Streptomycetaceae</taxon>
        <taxon>Yinghuangia</taxon>
    </lineage>
</organism>
<name>A0AA41PYB3_9ACTN</name>